<accession>A0A8G1R1V9</accession>
<evidence type="ECO:0000313" key="1">
    <source>
        <dbReference type="EMBL" id="RAH58033.1"/>
    </source>
</evidence>
<dbReference type="Proteomes" id="UP000249526">
    <property type="component" value="Unassembled WGS sequence"/>
</dbReference>
<name>A0A8G1R1V9_9EURO</name>
<proteinExistence type="predicted"/>
<gene>
    <name evidence="1" type="ORF">BO85DRAFT_292571</name>
</gene>
<reference evidence="1 2" key="1">
    <citation type="submission" date="2018-02" db="EMBL/GenBank/DDBJ databases">
        <title>The genomes of Aspergillus section Nigri reveals drivers in fungal speciation.</title>
        <authorList>
            <consortium name="DOE Joint Genome Institute"/>
            <person name="Vesth T.C."/>
            <person name="Nybo J."/>
            <person name="Theobald S."/>
            <person name="Brandl J."/>
            <person name="Frisvad J.C."/>
            <person name="Nielsen K.F."/>
            <person name="Lyhne E.K."/>
            <person name="Kogle M.E."/>
            <person name="Kuo A."/>
            <person name="Riley R."/>
            <person name="Clum A."/>
            <person name="Nolan M."/>
            <person name="Lipzen A."/>
            <person name="Salamov A."/>
            <person name="Henrissat B."/>
            <person name="Wiebenga A."/>
            <person name="De vries R.P."/>
            <person name="Grigoriev I.V."/>
            <person name="Mortensen U.H."/>
            <person name="Andersen M.R."/>
            <person name="Baker S.E."/>
        </authorList>
    </citation>
    <scope>NUCLEOTIDE SEQUENCE [LARGE SCALE GENOMIC DNA]</scope>
    <source>
        <strain evidence="1 2">CBS 112811</strain>
    </source>
</reference>
<keyword evidence="2" id="KW-1185">Reference proteome</keyword>
<dbReference type="GeneID" id="37158680"/>
<dbReference type="AlphaFoldDB" id="A0A8G1R1V9"/>
<evidence type="ECO:0000313" key="2">
    <source>
        <dbReference type="Proteomes" id="UP000249526"/>
    </source>
</evidence>
<dbReference type="RefSeq" id="XP_025515955.1">
    <property type="nucleotide sequence ID" value="XM_025655278.1"/>
</dbReference>
<protein>
    <submittedName>
        <fullName evidence="1">Uncharacterized protein</fullName>
    </submittedName>
</protein>
<dbReference type="EMBL" id="KZ825061">
    <property type="protein sequence ID" value="RAH58033.1"/>
    <property type="molecule type" value="Genomic_DNA"/>
</dbReference>
<organism evidence="1 2">
    <name type="scientific">Aspergillus piperis CBS 112811</name>
    <dbReference type="NCBI Taxonomy" id="1448313"/>
    <lineage>
        <taxon>Eukaryota</taxon>
        <taxon>Fungi</taxon>
        <taxon>Dikarya</taxon>
        <taxon>Ascomycota</taxon>
        <taxon>Pezizomycotina</taxon>
        <taxon>Eurotiomycetes</taxon>
        <taxon>Eurotiomycetidae</taxon>
        <taxon>Eurotiales</taxon>
        <taxon>Aspergillaceae</taxon>
        <taxon>Aspergillus</taxon>
        <taxon>Aspergillus subgen. Circumdati</taxon>
    </lineage>
</organism>
<sequence>MNRNYLCLCVVVLLLVCCINWLVLMIVVVKFNPLFHVVVVTDLGFHTLRTRYRYYYVGGIYFIHPTCKRTWIPLNHIKCS</sequence>